<name>A0ABT6PU91_9PSEU</name>
<reference evidence="2 3" key="1">
    <citation type="submission" date="2023-04" db="EMBL/GenBank/DDBJ databases">
        <title>Draft genome sequence of Saccharopolyspora sp. TS4A08 isolated from sweet potato rhizospheric soil.</title>
        <authorList>
            <person name="Suksaard P."/>
            <person name="Duangmal K."/>
        </authorList>
    </citation>
    <scope>NUCLEOTIDE SEQUENCE [LARGE SCALE GENOMIC DNA]</scope>
    <source>
        <strain evidence="2 3">TS4A08</strain>
    </source>
</reference>
<keyword evidence="1" id="KW-1133">Transmembrane helix</keyword>
<dbReference type="Proteomes" id="UP001237595">
    <property type="component" value="Unassembled WGS sequence"/>
</dbReference>
<feature type="transmembrane region" description="Helical" evidence="1">
    <location>
        <begin position="92"/>
        <end position="114"/>
    </location>
</feature>
<organism evidence="2 3">
    <name type="scientific">Saccharopolyspora ipomoeae</name>
    <dbReference type="NCBI Taxonomy" id="3042027"/>
    <lineage>
        <taxon>Bacteria</taxon>
        <taxon>Bacillati</taxon>
        <taxon>Actinomycetota</taxon>
        <taxon>Actinomycetes</taxon>
        <taxon>Pseudonocardiales</taxon>
        <taxon>Pseudonocardiaceae</taxon>
        <taxon>Saccharopolyspora</taxon>
    </lineage>
</organism>
<proteinExistence type="predicted"/>
<keyword evidence="1" id="KW-0812">Transmembrane</keyword>
<sequence>MMSSEGNRACWFRVLRIAVISIGGLAMMFGAVLWYLYVRASLIGFDPSDSGPGVTNKQLIEMMFVVWLIPWFGGLVFVLLGSADWLRHVPWVVLTMTGVMLVVSLATYLIGAGVL</sequence>
<dbReference type="RefSeq" id="WP_281457847.1">
    <property type="nucleotide sequence ID" value="NZ_JASAOF010000019.1"/>
</dbReference>
<gene>
    <name evidence="2" type="ORF">QFW96_23300</name>
</gene>
<comment type="caution">
    <text evidence="2">The sequence shown here is derived from an EMBL/GenBank/DDBJ whole genome shotgun (WGS) entry which is preliminary data.</text>
</comment>
<protein>
    <submittedName>
        <fullName evidence="2">Uncharacterized protein</fullName>
    </submittedName>
</protein>
<keyword evidence="3" id="KW-1185">Reference proteome</keyword>
<feature type="transmembrane region" description="Helical" evidence="1">
    <location>
        <begin position="12"/>
        <end position="38"/>
    </location>
</feature>
<evidence type="ECO:0000313" key="3">
    <source>
        <dbReference type="Proteomes" id="UP001237595"/>
    </source>
</evidence>
<feature type="transmembrane region" description="Helical" evidence="1">
    <location>
        <begin position="58"/>
        <end position="80"/>
    </location>
</feature>
<keyword evidence="1" id="KW-0472">Membrane</keyword>
<evidence type="ECO:0000256" key="1">
    <source>
        <dbReference type="SAM" id="Phobius"/>
    </source>
</evidence>
<evidence type="ECO:0000313" key="2">
    <source>
        <dbReference type="EMBL" id="MDI2031574.1"/>
    </source>
</evidence>
<dbReference type="EMBL" id="JASAOF010000019">
    <property type="protein sequence ID" value="MDI2031574.1"/>
    <property type="molecule type" value="Genomic_DNA"/>
</dbReference>
<accession>A0ABT6PU91</accession>